<dbReference type="PANTHER" id="PTHR11926">
    <property type="entry name" value="GLUCOSYL/GLUCURONOSYL TRANSFERASES"/>
    <property type="match status" value="1"/>
</dbReference>
<keyword evidence="2" id="KW-0808">Transferase</keyword>
<evidence type="ECO:0000256" key="1">
    <source>
        <dbReference type="ARBA" id="ARBA00009995"/>
    </source>
</evidence>
<dbReference type="Pfam" id="PF26168">
    <property type="entry name" value="Glyco_transf_N"/>
    <property type="match status" value="1"/>
</dbReference>
<feature type="region of interest" description="Disordered" evidence="3">
    <location>
        <begin position="158"/>
        <end position="180"/>
    </location>
</feature>
<gene>
    <name evidence="5" type="ORF">SEVIR_9G084500v2</name>
</gene>
<dbReference type="GO" id="GO:0080044">
    <property type="term" value="F:quercetin 7-O-glucosyltransferase activity"/>
    <property type="evidence" value="ECO:0007669"/>
    <property type="project" value="TreeGrafter"/>
</dbReference>
<dbReference type="FunFam" id="3.40.50.2000:FF:000061">
    <property type="entry name" value="UDP-glycosyltransferase 83A1"/>
    <property type="match status" value="1"/>
</dbReference>
<dbReference type="Pfam" id="PF00201">
    <property type="entry name" value="UDPGT"/>
    <property type="match status" value="1"/>
</dbReference>
<dbReference type="OMA" id="VEHGCKI"/>
<evidence type="ECO:0000313" key="5">
    <source>
        <dbReference type="EMBL" id="TKV91272.1"/>
    </source>
</evidence>
<accession>A0A4U6SVK2</accession>
<evidence type="ECO:0000256" key="3">
    <source>
        <dbReference type="SAM" id="MobiDB-lite"/>
    </source>
</evidence>
<dbReference type="Gramene" id="TKV91272">
    <property type="protein sequence ID" value="TKV91272"/>
    <property type="gene ID" value="SEVIR_9G084500v2"/>
</dbReference>
<evidence type="ECO:0000256" key="2">
    <source>
        <dbReference type="ARBA" id="ARBA00022679"/>
    </source>
</evidence>
<feature type="domain" description="Glycosyltransferase N-terminal" evidence="4">
    <location>
        <begin position="10"/>
        <end position="53"/>
    </location>
</feature>
<dbReference type="GO" id="GO:0080043">
    <property type="term" value="F:quercetin 3-O-glucosyltransferase activity"/>
    <property type="evidence" value="ECO:0007669"/>
    <property type="project" value="TreeGrafter"/>
</dbReference>
<dbReference type="Gene3D" id="3.40.50.2000">
    <property type="entry name" value="Glycogen Phosphorylase B"/>
    <property type="match status" value="2"/>
</dbReference>
<dbReference type="InterPro" id="IPR002213">
    <property type="entry name" value="UDP_glucos_trans"/>
</dbReference>
<dbReference type="InterPro" id="IPR058980">
    <property type="entry name" value="Glyco_transf_N"/>
</dbReference>
<dbReference type="EMBL" id="CM016560">
    <property type="protein sequence ID" value="TKV91272.1"/>
    <property type="molecule type" value="Genomic_DNA"/>
</dbReference>
<comment type="similarity">
    <text evidence="1">Belongs to the UDP-glycosyltransferase family.</text>
</comment>
<dbReference type="Proteomes" id="UP000298652">
    <property type="component" value="Chromosome 9"/>
</dbReference>
<evidence type="ECO:0000313" key="6">
    <source>
        <dbReference type="Proteomes" id="UP000298652"/>
    </source>
</evidence>
<dbReference type="AlphaFoldDB" id="A0A4U6SVK2"/>
<dbReference type="PANTHER" id="PTHR11926:SF1511">
    <property type="entry name" value="GLYCOSYLTRANSFERASE"/>
    <property type="match status" value="1"/>
</dbReference>
<proteinExistence type="inferred from homology"/>
<name>A0A4U6SVK2_SETVI</name>
<sequence length="428" mass="46525">MAAAPPHPRVLMLPLSAQGHVMPLMELSHRLAEHGIEVYFVNTDFNHARIIRAMEGGEGNQTGRVPAGIHMVSFPDGMGPDADRSNIARRGPAASDARRVEELIGSEQIRWMVVNVPMTWALELAATVGVRVALFLPFSSAAFALRLHTPKMIEDGVIDENAPLEQRRQDPRGTEGHLPDVTKTSTAMALADSIVSNTFQEIESGALALIQKAVLAVGPLEAPNSTPAAGHFWPDDPTCFTWLDAQAPGSVVYVAFGSLAVFDATRLQELADGLALTGRPFLWVVRPNSAGDGWVDEIRRRVGGTGLVVGWRVLAHPSVACFVTHCGWNSMMEGARHGVPFLCWPRFGDQFCNRSYACDVWRSGAELRADERGVVAKEEVRDKLERLLGNEGIRARALLLKSAARASVAGGGSSHQNLLRFVNLLREQ</sequence>
<feature type="compositionally biased region" description="Basic and acidic residues" evidence="3">
    <location>
        <begin position="165"/>
        <end position="180"/>
    </location>
</feature>
<reference evidence="5" key="1">
    <citation type="submission" date="2019-03" db="EMBL/GenBank/DDBJ databases">
        <title>WGS assembly of Setaria viridis.</title>
        <authorList>
            <person name="Huang P."/>
            <person name="Jenkins J."/>
            <person name="Grimwood J."/>
            <person name="Barry K."/>
            <person name="Healey A."/>
            <person name="Mamidi S."/>
            <person name="Sreedasyam A."/>
            <person name="Shu S."/>
            <person name="Feldman M."/>
            <person name="Wu J."/>
            <person name="Yu Y."/>
            <person name="Chen C."/>
            <person name="Johnson J."/>
            <person name="Rokhsar D."/>
            <person name="Baxter I."/>
            <person name="Schmutz J."/>
            <person name="Brutnell T."/>
            <person name="Kellogg E."/>
        </authorList>
    </citation>
    <scope>NUCLEOTIDE SEQUENCE [LARGE SCALE GENOMIC DNA]</scope>
</reference>
<dbReference type="CDD" id="cd03784">
    <property type="entry name" value="GT1_Gtf-like"/>
    <property type="match status" value="1"/>
</dbReference>
<organism evidence="5 6">
    <name type="scientific">Setaria viridis</name>
    <name type="common">Green bristlegrass</name>
    <name type="synonym">Setaria italica subsp. viridis</name>
    <dbReference type="NCBI Taxonomy" id="4556"/>
    <lineage>
        <taxon>Eukaryota</taxon>
        <taxon>Viridiplantae</taxon>
        <taxon>Streptophyta</taxon>
        <taxon>Embryophyta</taxon>
        <taxon>Tracheophyta</taxon>
        <taxon>Spermatophyta</taxon>
        <taxon>Magnoliopsida</taxon>
        <taxon>Liliopsida</taxon>
        <taxon>Poales</taxon>
        <taxon>Poaceae</taxon>
        <taxon>PACMAD clade</taxon>
        <taxon>Panicoideae</taxon>
        <taxon>Panicodae</taxon>
        <taxon>Paniceae</taxon>
        <taxon>Cenchrinae</taxon>
        <taxon>Setaria</taxon>
    </lineage>
</organism>
<protein>
    <recommendedName>
        <fullName evidence="4">Glycosyltransferase N-terminal domain-containing protein</fullName>
    </recommendedName>
</protein>
<evidence type="ECO:0000259" key="4">
    <source>
        <dbReference type="Pfam" id="PF26168"/>
    </source>
</evidence>
<keyword evidence="6" id="KW-1185">Reference proteome</keyword>
<dbReference type="SUPFAM" id="SSF53756">
    <property type="entry name" value="UDP-Glycosyltransferase/glycogen phosphorylase"/>
    <property type="match status" value="1"/>
</dbReference>